<feature type="region of interest" description="Disordered" evidence="1">
    <location>
        <begin position="1"/>
        <end position="34"/>
    </location>
</feature>
<evidence type="ECO:0000256" key="1">
    <source>
        <dbReference type="SAM" id="MobiDB-lite"/>
    </source>
</evidence>
<dbReference type="AlphaFoldDB" id="A0A9W7YAI9"/>
<comment type="caution">
    <text evidence="3">The sequence shown here is derived from an EMBL/GenBank/DDBJ whole genome shotgun (WGS) entry which is preliminary data.</text>
</comment>
<feature type="transmembrane region" description="Helical" evidence="2">
    <location>
        <begin position="226"/>
        <end position="244"/>
    </location>
</feature>
<evidence type="ECO:0000313" key="4">
    <source>
        <dbReference type="Proteomes" id="UP001143981"/>
    </source>
</evidence>
<organism evidence="3 4">
    <name type="scientific">Coemansia biformis</name>
    <dbReference type="NCBI Taxonomy" id="1286918"/>
    <lineage>
        <taxon>Eukaryota</taxon>
        <taxon>Fungi</taxon>
        <taxon>Fungi incertae sedis</taxon>
        <taxon>Zoopagomycota</taxon>
        <taxon>Kickxellomycotina</taxon>
        <taxon>Kickxellomycetes</taxon>
        <taxon>Kickxellales</taxon>
        <taxon>Kickxellaceae</taxon>
        <taxon>Coemansia</taxon>
    </lineage>
</organism>
<name>A0A9W7YAI9_9FUNG</name>
<keyword evidence="4" id="KW-1185">Reference proteome</keyword>
<evidence type="ECO:0000256" key="2">
    <source>
        <dbReference type="SAM" id="Phobius"/>
    </source>
</evidence>
<keyword evidence="2" id="KW-0812">Transmembrane</keyword>
<protein>
    <submittedName>
        <fullName evidence="3">Uncharacterized protein</fullName>
    </submittedName>
</protein>
<gene>
    <name evidence="3" type="ORF">LPJ61_001148</name>
</gene>
<accession>A0A9W7YAI9</accession>
<keyword evidence="2" id="KW-0472">Membrane</keyword>
<dbReference type="OrthoDB" id="5583434at2759"/>
<dbReference type="Proteomes" id="UP001143981">
    <property type="component" value="Unassembled WGS sequence"/>
</dbReference>
<sequence>MSEAAVESEAQRRRRLRQERIRNRGGDGLSRIKGTLAQAQEETDSYEMAMAGGHELKTATQSACAAGIALDLAAGDADTVRPRRRVGNLARKARLEAEADGERGALPEAKAAATDIDSSALHDTLTAEIADPAGEVLQLAPDAQSADGAAAGSGPLAARRFSVAGLARSVVRLAPVLGVFVYGIRREAAHERLMGDGEADVRAKWTGLLNARPDGRLDEWAAGNYLLWYVIIVEAVLYGAYLALADRRARPSSSLLARIPGVPGWAVALLPAGRRVLDSTALLLFLAALSIMAS</sequence>
<proteinExistence type="predicted"/>
<reference evidence="3" key="1">
    <citation type="submission" date="2022-07" db="EMBL/GenBank/DDBJ databases">
        <title>Phylogenomic reconstructions and comparative analyses of Kickxellomycotina fungi.</title>
        <authorList>
            <person name="Reynolds N.K."/>
            <person name="Stajich J.E."/>
            <person name="Barry K."/>
            <person name="Grigoriev I.V."/>
            <person name="Crous P."/>
            <person name="Smith M.E."/>
        </authorList>
    </citation>
    <scope>NUCLEOTIDE SEQUENCE</scope>
    <source>
        <strain evidence="3">BCRC 34381</strain>
    </source>
</reference>
<evidence type="ECO:0000313" key="3">
    <source>
        <dbReference type="EMBL" id="KAJ1734301.1"/>
    </source>
</evidence>
<keyword evidence="2" id="KW-1133">Transmembrane helix</keyword>
<dbReference type="EMBL" id="JANBOI010000083">
    <property type="protein sequence ID" value="KAJ1734301.1"/>
    <property type="molecule type" value="Genomic_DNA"/>
</dbReference>